<dbReference type="Pfam" id="PF01370">
    <property type="entry name" value="Epimerase"/>
    <property type="match status" value="1"/>
</dbReference>
<dbReference type="RefSeq" id="WP_162083515.1">
    <property type="nucleotide sequence ID" value="NZ_AP021881.1"/>
</dbReference>
<sequence length="353" mass="38372">MSASGYCLQHDLDAVISRTAGSWENFRGVSIFVTGGTGLFGRWLLESLLYANRQLDLRLKITVLTRNEQAFRLKAPHLALDAAVDFVVGDVRDFTFLAQHYDYLIHGATTSADETFRGEEALQKFDTLVTGTRHVLEFAAQCGVKKMLFLSSGCVYGGVGEPVTETYAGAPNTTNPDTALGQAKRAAEFLSACYAQKYGWELVVARCFSFVGPLLPLDIHYAIGNFIGQAVRGESVVVKGDGTPIRSYLYMADLVVWLLTLLSHGRNGEIYNVGSDQSISIRELANLVQGIICPDKPVIVMSEPAYSVGNEVRNVYVPNVTKARNELGLDVWTDLEAAVRLTAASVTGAAACQ</sequence>
<reference evidence="5" key="1">
    <citation type="submission" date="2019-11" db="EMBL/GenBank/DDBJ databases">
        <title>Isolation and characterization of a novel species in the genus Sulfuriferula.</title>
        <authorList>
            <person name="Mochizuki J."/>
            <person name="Kojima H."/>
            <person name="Fukui M."/>
        </authorList>
    </citation>
    <scope>NUCLEOTIDE SEQUENCE [LARGE SCALE GENOMIC DNA]</scope>
    <source>
        <strain evidence="5">SGTM</strain>
    </source>
</reference>
<evidence type="ECO:0000313" key="4">
    <source>
        <dbReference type="EMBL" id="BBO99467.1"/>
    </source>
</evidence>
<name>A0A809RZ36_9PROT</name>
<comment type="pathway">
    <text evidence="1">Bacterial outer membrane biogenesis; LPS O-antigen biosynthesis.</text>
</comment>
<dbReference type="InterPro" id="IPR001509">
    <property type="entry name" value="Epimerase_deHydtase"/>
</dbReference>
<dbReference type="AlphaFoldDB" id="A0A809RZ36"/>
<gene>
    <name evidence="4" type="ORF">SFSGTM_01760</name>
</gene>
<dbReference type="KEGG" id="sniv:SFSGTM_01760"/>
<evidence type="ECO:0000259" key="3">
    <source>
        <dbReference type="Pfam" id="PF01370"/>
    </source>
</evidence>
<proteinExistence type="inferred from homology"/>
<evidence type="ECO:0000256" key="1">
    <source>
        <dbReference type="ARBA" id="ARBA00005125"/>
    </source>
</evidence>
<feature type="domain" description="NAD-dependent epimerase/dehydratase" evidence="3">
    <location>
        <begin position="31"/>
        <end position="274"/>
    </location>
</feature>
<evidence type="ECO:0000313" key="5">
    <source>
        <dbReference type="Proteomes" id="UP000463939"/>
    </source>
</evidence>
<comment type="similarity">
    <text evidence="2">Belongs to the NAD(P)-dependent epimerase/dehydratase family.</text>
</comment>
<organism evidence="4 5">
    <name type="scientific">Sulfuriferula nivalis</name>
    <dbReference type="NCBI Taxonomy" id="2675298"/>
    <lineage>
        <taxon>Bacteria</taxon>
        <taxon>Pseudomonadati</taxon>
        <taxon>Pseudomonadota</taxon>
        <taxon>Betaproteobacteria</taxon>
        <taxon>Nitrosomonadales</taxon>
        <taxon>Sulfuricellaceae</taxon>
        <taxon>Sulfuriferula</taxon>
    </lineage>
</organism>
<dbReference type="PANTHER" id="PTHR43000">
    <property type="entry name" value="DTDP-D-GLUCOSE 4,6-DEHYDRATASE-RELATED"/>
    <property type="match status" value="1"/>
</dbReference>
<protein>
    <submittedName>
        <fullName evidence="4">dTDP-glucose 4,6-dehydratase</fullName>
    </submittedName>
</protein>
<accession>A0A809RZ36</accession>
<dbReference type="Proteomes" id="UP000463939">
    <property type="component" value="Chromosome"/>
</dbReference>
<dbReference type="InterPro" id="IPR036291">
    <property type="entry name" value="NAD(P)-bd_dom_sf"/>
</dbReference>
<dbReference type="SUPFAM" id="SSF51735">
    <property type="entry name" value="NAD(P)-binding Rossmann-fold domains"/>
    <property type="match status" value="1"/>
</dbReference>
<evidence type="ECO:0000256" key="2">
    <source>
        <dbReference type="ARBA" id="ARBA00007637"/>
    </source>
</evidence>
<dbReference type="EMBL" id="AP021881">
    <property type="protein sequence ID" value="BBO99467.1"/>
    <property type="molecule type" value="Genomic_DNA"/>
</dbReference>
<dbReference type="Gene3D" id="3.40.50.720">
    <property type="entry name" value="NAD(P)-binding Rossmann-like Domain"/>
    <property type="match status" value="1"/>
</dbReference>
<keyword evidence="5" id="KW-1185">Reference proteome</keyword>